<name>A0A9N9GAG0_9GLOM</name>
<dbReference type="EMBL" id="CAJVPJ010001475">
    <property type="protein sequence ID" value="CAG8592663.1"/>
    <property type="molecule type" value="Genomic_DNA"/>
</dbReference>
<organism evidence="1 2">
    <name type="scientific">Paraglomus occultum</name>
    <dbReference type="NCBI Taxonomy" id="144539"/>
    <lineage>
        <taxon>Eukaryota</taxon>
        <taxon>Fungi</taxon>
        <taxon>Fungi incertae sedis</taxon>
        <taxon>Mucoromycota</taxon>
        <taxon>Glomeromycotina</taxon>
        <taxon>Glomeromycetes</taxon>
        <taxon>Paraglomerales</taxon>
        <taxon>Paraglomeraceae</taxon>
        <taxon>Paraglomus</taxon>
    </lineage>
</organism>
<evidence type="ECO:0000313" key="2">
    <source>
        <dbReference type="Proteomes" id="UP000789572"/>
    </source>
</evidence>
<gene>
    <name evidence="1" type="ORF">POCULU_LOCUS7056</name>
</gene>
<evidence type="ECO:0000313" key="1">
    <source>
        <dbReference type="EMBL" id="CAG8592663.1"/>
    </source>
</evidence>
<protein>
    <submittedName>
        <fullName evidence="1">2336_t:CDS:1</fullName>
    </submittedName>
</protein>
<reference evidence="1" key="1">
    <citation type="submission" date="2021-06" db="EMBL/GenBank/DDBJ databases">
        <authorList>
            <person name="Kallberg Y."/>
            <person name="Tangrot J."/>
            <person name="Rosling A."/>
        </authorList>
    </citation>
    <scope>NUCLEOTIDE SEQUENCE</scope>
    <source>
        <strain evidence="1">IA702</strain>
    </source>
</reference>
<keyword evidence="2" id="KW-1185">Reference proteome</keyword>
<dbReference type="AlphaFoldDB" id="A0A9N9GAG0"/>
<dbReference type="Proteomes" id="UP000789572">
    <property type="component" value="Unassembled WGS sequence"/>
</dbReference>
<proteinExistence type="predicted"/>
<sequence>MWVANPVRRKKSSCRQCAKQKREFEEIMDKVDQIATNRRQRKKKPTEKLLSFMDNAAAAT</sequence>
<comment type="caution">
    <text evidence="1">The sequence shown here is derived from an EMBL/GenBank/DDBJ whole genome shotgun (WGS) entry which is preliminary data.</text>
</comment>
<accession>A0A9N9GAG0</accession>